<dbReference type="FunFam" id="2.20.25.10:FF:000018">
    <property type="entry name" value="Multifunctional methyltransferase subunit TRM112-like B"/>
    <property type="match status" value="1"/>
</dbReference>
<dbReference type="EMBL" id="HBGJ01009375">
    <property type="protein sequence ID" value="CAD9247550.1"/>
    <property type="molecule type" value="Transcribed_RNA"/>
</dbReference>
<evidence type="ECO:0000313" key="2">
    <source>
        <dbReference type="EMBL" id="CAD9247550.1"/>
    </source>
</evidence>
<dbReference type="AlphaFoldDB" id="A0A7S1TWS9"/>
<organism evidence="2">
    <name type="scientific">Phaeomonas parva</name>
    <dbReference type="NCBI Taxonomy" id="124430"/>
    <lineage>
        <taxon>Eukaryota</taxon>
        <taxon>Sar</taxon>
        <taxon>Stramenopiles</taxon>
        <taxon>Ochrophyta</taxon>
        <taxon>Pinguiophyceae</taxon>
        <taxon>Pinguiochrysidales</taxon>
        <taxon>Pinguiochrysidaceae</taxon>
        <taxon>Phaeomonas</taxon>
    </lineage>
</organism>
<dbReference type="PANTHER" id="PTHR12773">
    <property type="entry name" value="UPF0315 PROTEIN-RELATED"/>
    <property type="match status" value="1"/>
</dbReference>
<comment type="subunit">
    <text evidence="1">Interacts with TRM9.</text>
</comment>
<name>A0A7S1TWS9_9STRA</name>
<dbReference type="PANTHER" id="PTHR12773:SF0">
    <property type="entry name" value="MULTIFUNCTIONAL METHYLTRANSFERASE SUBUNIT TRM112-LIKE PROTEIN"/>
    <property type="match status" value="1"/>
</dbReference>
<dbReference type="InterPro" id="IPR039127">
    <property type="entry name" value="Trm112"/>
</dbReference>
<dbReference type="CDD" id="cd21089">
    <property type="entry name" value="Trm112-like"/>
    <property type="match status" value="1"/>
</dbReference>
<accession>A0A7S1TWS9</accession>
<sequence>MRLITHNMLKSSVRGVEDGYPLAIEAEEVETEETEFNQEFIEAMVGKLEWGAFVAAATTLGVAEGLPEELSDEDKGNGEVLQRIHHALLEVHVITGFLVCPSTGRKFKVHKGIPNMLLHEDEVVEDGAAAAAAAPAEAAAAASS</sequence>
<dbReference type="SUPFAM" id="SSF158997">
    <property type="entry name" value="Trm112p-like"/>
    <property type="match status" value="1"/>
</dbReference>
<protein>
    <recommendedName>
        <fullName evidence="3">Multifunctional methyltransferase subunit TRM112-like protein</fullName>
    </recommendedName>
</protein>
<dbReference type="GO" id="GO:0030488">
    <property type="term" value="P:tRNA methylation"/>
    <property type="evidence" value="ECO:0007669"/>
    <property type="project" value="TreeGrafter"/>
</dbReference>
<dbReference type="GO" id="GO:0070476">
    <property type="term" value="P:rRNA (guanine-N7)-methylation"/>
    <property type="evidence" value="ECO:0007669"/>
    <property type="project" value="TreeGrafter"/>
</dbReference>
<proteinExistence type="predicted"/>
<evidence type="ECO:0000256" key="1">
    <source>
        <dbReference type="ARBA" id="ARBA00065633"/>
    </source>
</evidence>
<gene>
    <name evidence="2" type="ORF">PPAR1163_LOCUS5908</name>
</gene>
<reference evidence="2" key="1">
    <citation type="submission" date="2021-01" db="EMBL/GenBank/DDBJ databases">
        <authorList>
            <person name="Corre E."/>
            <person name="Pelletier E."/>
            <person name="Niang G."/>
            <person name="Scheremetjew M."/>
            <person name="Finn R."/>
            <person name="Kale V."/>
            <person name="Holt S."/>
            <person name="Cochrane G."/>
            <person name="Meng A."/>
            <person name="Brown T."/>
            <person name="Cohen L."/>
        </authorList>
    </citation>
    <scope>NUCLEOTIDE SEQUENCE</scope>
    <source>
        <strain evidence="2">CCMP2877</strain>
    </source>
</reference>
<dbReference type="Gene3D" id="2.20.25.10">
    <property type="match status" value="1"/>
</dbReference>
<evidence type="ECO:0008006" key="3">
    <source>
        <dbReference type="Google" id="ProtNLM"/>
    </source>
</evidence>
<dbReference type="GO" id="GO:0046982">
    <property type="term" value="F:protein heterodimerization activity"/>
    <property type="evidence" value="ECO:0007669"/>
    <property type="project" value="InterPro"/>
</dbReference>